<dbReference type="Proteomes" id="UP000286678">
    <property type="component" value="Unassembled WGS sequence"/>
</dbReference>
<evidence type="ECO:0000256" key="3">
    <source>
        <dbReference type="ARBA" id="ARBA00022723"/>
    </source>
</evidence>
<dbReference type="Gene3D" id="3.20.20.70">
    <property type="entry name" value="Aldolase class I"/>
    <property type="match status" value="1"/>
</dbReference>
<dbReference type="InterPro" id="IPR058240">
    <property type="entry name" value="rSAM_sf"/>
</dbReference>
<sequence>MMRFSAVDIVFQEVPGEVALAYTITGCPVGCKGCHSADSWPAERGMELTDEHFEQQLNRYQGLITAVLFLGGEWYPERLATLLRRAQLLGLQTCLYTGYEQVSAALMQHLTYLKTGPWRPECGGLDSPSTNQRYYDLRTGEVLNALFCPEFIDIKRKEEQHVALTT</sequence>
<organism evidence="6 7">
    <name type="scientific">Pseudidiomarina aquimaris</name>
    <dbReference type="NCBI Taxonomy" id="641841"/>
    <lineage>
        <taxon>Bacteria</taxon>
        <taxon>Pseudomonadati</taxon>
        <taxon>Pseudomonadota</taxon>
        <taxon>Gammaproteobacteria</taxon>
        <taxon>Alteromonadales</taxon>
        <taxon>Idiomarinaceae</taxon>
        <taxon>Pseudidiomarina</taxon>
    </lineage>
</organism>
<dbReference type="EMBL" id="PIPT01000009">
    <property type="protein sequence ID" value="RUO46388.1"/>
    <property type="molecule type" value="Genomic_DNA"/>
</dbReference>
<comment type="cofactor">
    <cofactor evidence="1">
        <name>[4Fe-4S] cluster</name>
        <dbReference type="ChEBI" id="CHEBI:49883"/>
    </cofactor>
</comment>
<accession>A0A432XCA4</accession>
<reference evidence="7" key="1">
    <citation type="journal article" date="2018" name="Front. Microbiol.">
        <title>Genome-Based Analysis Reveals the Taxonomy and Diversity of the Family Idiomarinaceae.</title>
        <authorList>
            <person name="Liu Y."/>
            <person name="Lai Q."/>
            <person name="Shao Z."/>
        </authorList>
    </citation>
    <scope>NUCLEOTIDE SEQUENCE [LARGE SCALE GENOMIC DNA]</scope>
    <source>
        <strain evidence="7">SW15</strain>
    </source>
</reference>
<keyword evidence="7" id="KW-1185">Reference proteome</keyword>
<dbReference type="AlphaFoldDB" id="A0A432XCA4"/>
<evidence type="ECO:0000313" key="6">
    <source>
        <dbReference type="EMBL" id="RUO46388.1"/>
    </source>
</evidence>
<keyword evidence="5" id="KW-0411">Iron-sulfur</keyword>
<dbReference type="GO" id="GO:0003824">
    <property type="term" value="F:catalytic activity"/>
    <property type="evidence" value="ECO:0007669"/>
    <property type="project" value="InterPro"/>
</dbReference>
<dbReference type="SUPFAM" id="SSF102114">
    <property type="entry name" value="Radical SAM enzymes"/>
    <property type="match status" value="1"/>
</dbReference>
<evidence type="ECO:0000256" key="5">
    <source>
        <dbReference type="ARBA" id="ARBA00023014"/>
    </source>
</evidence>
<protein>
    <submittedName>
        <fullName evidence="6">Anaerobic ribonucleoside-triphosphate reductase activating protein</fullName>
    </submittedName>
</protein>
<proteinExistence type="predicted"/>
<dbReference type="InterPro" id="IPR014191">
    <property type="entry name" value="Anaer_RNR_activator"/>
</dbReference>
<gene>
    <name evidence="6" type="primary">nrdG</name>
    <name evidence="6" type="ORF">CWE21_11560</name>
</gene>
<dbReference type="GO" id="GO:0046872">
    <property type="term" value="F:metal ion binding"/>
    <property type="evidence" value="ECO:0007669"/>
    <property type="project" value="UniProtKB-KW"/>
</dbReference>
<keyword evidence="2" id="KW-0949">S-adenosyl-L-methionine</keyword>
<name>A0A432XCA4_9GAMM</name>
<keyword evidence="3" id="KW-0479">Metal-binding</keyword>
<dbReference type="InterPro" id="IPR007197">
    <property type="entry name" value="rSAM"/>
</dbReference>
<dbReference type="InterPro" id="IPR013785">
    <property type="entry name" value="Aldolase_TIM"/>
</dbReference>
<dbReference type="RefSeq" id="WP_126834604.1">
    <property type="nucleotide sequence ID" value="NZ_PIPT01000009.1"/>
</dbReference>
<evidence type="ECO:0000256" key="2">
    <source>
        <dbReference type="ARBA" id="ARBA00022691"/>
    </source>
</evidence>
<dbReference type="SFLD" id="SFLDS00029">
    <property type="entry name" value="Radical_SAM"/>
    <property type="match status" value="1"/>
</dbReference>
<comment type="caution">
    <text evidence="6">The sequence shown here is derived from an EMBL/GenBank/DDBJ whole genome shotgun (WGS) entry which is preliminary data.</text>
</comment>
<dbReference type="NCBIfam" id="TIGR02826">
    <property type="entry name" value="RNR_activ_nrdG3"/>
    <property type="match status" value="1"/>
</dbReference>
<dbReference type="Pfam" id="PF13353">
    <property type="entry name" value="Fer4_12"/>
    <property type="match status" value="1"/>
</dbReference>
<evidence type="ECO:0000313" key="7">
    <source>
        <dbReference type="Proteomes" id="UP000286678"/>
    </source>
</evidence>
<evidence type="ECO:0000256" key="4">
    <source>
        <dbReference type="ARBA" id="ARBA00023004"/>
    </source>
</evidence>
<keyword evidence="4" id="KW-0408">Iron</keyword>
<dbReference type="OrthoDB" id="9782387at2"/>
<evidence type="ECO:0000256" key="1">
    <source>
        <dbReference type="ARBA" id="ARBA00001966"/>
    </source>
</evidence>
<dbReference type="GO" id="GO:0051536">
    <property type="term" value="F:iron-sulfur cluster binding"/>
    <property type="evidence" value="ECO:0007669"/>
    <property type="project" value="UniProtKB-KW"/>
</dbReference>